<keyword evidence="5" id="KW-1185">Reference proteome</keyword>
<dbReference type="PIRSF" id="PIRSF037037">
    <property type="entry name" value="Kelch-like_protein_gigaxonin"/>
    <property type="match status" value="1"/>
</dbReference>
<dbReference type="Ensembl" id="ENSCLMT00005004055.1">
    <property type="protein sequence ID" value="ENSCLMP00005003722.1"/>
    <property type="gene ID" value="ENSCLMG00005002121.1"/>
</dbReference>
<keyword evidence="1" id="KW-0880">Kelch repeat</keyword>
<dbReference type="GeneTree" id="ENSGT00940000154664"/>
<evidence type="ECO:0000313" key="5">
    <source>
        <dbReference type="Proteomes" id="UP000694565"/>
    </source>
</evidence>
<dbReference type="SUPFAM" id="SSF54695">
    <property type="entry name" value="POZ domain"/>
    <property type="match status" value="1"/>
</dbReference>
<organism evidence="4 5">
    <name type="scientific">Cyclopterus lumpus</name>
    <name type="common">Lumpsucker</name>
    <dbReference type="NCBI Taxonomy" id="8103"/>
    <lineage>
        <taxon>Eukaryota</taxon>
        <taxon>Metazoa</taxon>
        <taxon>Chordata</taxon>
        <taxon>Craniata</taxon>
        <taxon>Vertebrata</taxon>
        <taxon>Euteleostomi</taxon>
        <taxon>Actinopterygii</taxon>
        <taxon>Neopterygii</taxon>
        <taxon>Teleostei</taxon>
        <taxon>Neoteleostei</taxon>
        <taxon>Acanthomorphata</taxon>
        <taxon>Eupercaria</taxon>
        <taxon>Perciformes</taxon>
        <taxon>Cottioidei</taxon>
        <taxon>Cottales</taxon>
        <taxon>Cyclopteridae</taxon>
        <taxon>Cyclopterus</taxon>
    </lineage>
</organism>
<dbReference type="Pfam" id="PF00651">
    <property type="entry name" value="BTB"/>
    <property type="match status" value="1"/>
</dbReference>
<dbReference type="InterPro" id="IPR011705">
    <property type="entry name" value="BACK"/>
</dbReference>
<evidence type="ECO:0000256" key="2">
    <source>
        <dbReference type="ARBA" id="ARBA00022737"/>
    </source>
</evidence>
<dbReference type="Gene3D" id="1.25.40.420">
    <property type="match status" value="1"/>
</dbReference>
<dbReference type="SUPFAM" id="SSF117281">
    <property type="entry name" value="Kelch motif"/>
    <property type="match status" value="1"/>
</dbReference>
<dbReference type="SMART" id="SM00875">
    <property type="entry name" value="BACK"/>
    <property type="match status" value="1"/>
</dbReference>
<dbReference type="InterPro" id="IPR017096">
    <property type="entry name" value="BTB-kelch_protein"/>
</dbReference>
<feature type="domain" description="BTB" evidence="3">
    <location>
        <begin position="33"/>
        <end position="99"/>
    </location>
</feature>
<dbReference type="Gene3D" id="2.120.10.80">
    <property type="entry name" value="Kelch-type beta propeller"/>
    <property type="match status" value="2"/>
</dbReference>
<name>A0A8C2WFQ7_CYCLU</name>
<dbReference type="CDD" id="cd18450">
    <property type="entry name" value="BACK_KLHL10"/>
    <property type="match status" value="1"/>
</dbReference>
<gene>
    <name evidence="4" type="primary">KLHL10</name>
</gene>
<reference evidence="4" key="2">
    <citation type="submission" date="2025-09" db="UniProtKB">
        <authorList>
            <consortium name="Ensembl"/>
        </authorList>
    </citation>
    <scope>IDENTIFICATION</scope>
</reference>
<dbReference type="SMART" id="SM00225">
    <property type="entry name" value="BTB"/>
    <property type="match status" value="1"/>
</dbReference>
<dbReference type="Proteomes" id="UP000694565">
    <property type="component" value="Unplaced"/>
</dbReference>
<dbReference type="AlphaFoldDB" id="A0A8C2WFQ7"/>
<dbReference type="Pfam" id="PF01344">
    <property type="entry name" value="Kelch_1"/>
    <property type="match status" value="6"/>
</dbReference>
<dbReference type="InterPro" id="IPR011333">
    <property type="entry name" value="SKP1/BTB/POZ_sf"/>
</dbReference>
<evidence type="ECO:0000313" key="4">
    <source>
        <dbReference type="Ensembl" id="ENSCLMP00005003722.1"/>
    </source>
</evidence>
<dbReference type="PANTHER" id="PTHR24412:SF172">
    <property type="entry name" value="KELCH-LIKE PROTEIN 10"/>
    <property type="match status" value="1"/>
</dbReference>
<accession>A0A8C2WFQ7</accession>
<proteinExistence type="predicted"/>
<dbReference type="InterPro" id="IPR000210">
    <property type="entry name" value="BTB/POZ_dom"/>
</dbReference>
<reference evidence="4" key="1">
    <citation type="submission" date="2025-08" db="UniProtKB">
        <authorList>
            <consortium name="Ensembl"/>
        </authorList>
    </citation>
    <scope>IDENTIFICATION</scope>
</reference>
<evidence type="ECO:0000259" key="3">
    <source>
        <dbReference type="PROSITE" id="PS50097"/>
    </source>
</evidence>
<dbReference type="Gene3D" id="3.30.710.10">
    <property type="entry name" value="Potassium Channel Kv1.1, Chain A"/>
    <property type="match status" value="1"/>
</dbReference>
<dbReference type="SMART" id="SM00612">
    <property type="entry name" value="Kelch"/>
    <property type="match status" value="6"/>
</dbReference>
<keyword evidence="2" id="KW-0677">Repeat</keyword>
<evidence type="ECO:0000256" key="1">
    <source>
        <dbReference type="ARBA" id="ARBA00022441"/>
    </source>
</evidence>
<dbReference type="PRINTS" id="PR00501">
    <property type="entry name" value="KELCHREPEAT"/>
</dbReference>
<dbReference type="InterPro" id="IPR006652">
    <property type="entry name" value="Kelch_1"/>
</dbReference>
<protein>
    <submittedName>
        <fullName evidence="4">Kelch like family member 10</fullName>
    </submittedName>
</protein>
<dbReference type="InterPro" id="IPR015915">
    <property type="entry name" value="Kelch-typ_b-propeller"/>
</dbReference>
<sequence>MSLEDCLNTTHFVLKLEAKMSVYNELRLEQELCDAVVRVDSVEFPVHKIILCNCSPYFQALFTHWSTPDSQVFDISNVSPDIMKLIIEFAYTDSVPVTQENVEELFIAADQFIVEGIVQACCSFLEEYLSPENCISIWWFTDVYYAPELNRKAFLYTIAHFKEVASTSEEFLLLSVQELVKIIENDQLNVKEEKTVFWAILHWIAYATEERREYISLLLSNVRLALMSPTFITEVVRNNELVRASKECRPILTRTLATMLDLQTEMWPGSSLLNTLGRPRLSPAILLAIGGWSADRPISSIEAYDVRANCWVNVPSNGETPRAYHGAVFLDASVYCVGGFDNVEQFRCVHRLDLGTHTWQEVTQMHSRRCYVSVTVMHGCIYAMGGYDGHLRLRSAERYQPRINQWTIIAPMHVRRSDASSTAFRGKVYICGGFDGSECLSTAEYYNPETNQWTLIASMDNVRSGLGVIDYKDHVFAVGGFNGTSRLDTVEAYNPNTNTWHAVPSMLNSRSNFGIAVIDDRLFVVGGYQGLNTTLEVECYDASEWSYVRDMAISRSALSCCMLYGLHNLAEYSAPHHTLQSSNREEDEMEQST</sequence>
<dbReference type="PANTHER" id="PTHR24412">
    <property type="entry name" value="KELCH PROTEIN"/>
    <property type="match status" value="1"/>
</dbReference>
<dbReference type="PROSITE" id="PS50097">
    <property type="entry name" value="BTB"/>
    <property type="match status" value="1"/>
</dbReference>
<dbReference type="Pfam" id="PF07707">
    <property type="entry name" value="BACK"/>
    <property type="match status" value="1"/>
</dbReference>